<sequence>MATNSTHMKLMRTKSYQTFHHQVSLLSHQISILVSNSAPGMKLSDIVILIVFLPIFNQQATSDEIRIQQILWGHLQDLQKERDLPERCLVQHLETR</sequence>
<accession>A0AA39IAV4</accession>
<comment type="caution">
    <text evidence="1">The sequence shown here is derived from an EMBL/GenBank/DDBJ whole genome shotgun (WGS) entry which is preliminary data.</text>
</comment>
<protein>
    <submittedName>
        <fullName evidence="1">Uncharacterized protein</fullName>
    </submittedName>
</protein>
<reference evidence="1" key="1">
    <citation type="submission" date="2023-06" db="EMBL/GenBank/DDBJ databases">
        <title>Genomic analysis of the entomopathogenic nematode Steinernema hermaphroditum.</title>
        <authorList>
            <person name="Schwarz E.M."/>
            <person name="Heppert J.K."/>
            <person name="Baniya A."/>
            <person name="Schwartz H.T."/>
            <person name="Tan C.-H."/>
            <person name="Antoshechkin I."/>
            <person name="Sternberg P.W."/>
            <person name="Goodrich-Blair H."/>
            <person name="Dillman A.R."/>
        </authorList>
    </citation>
    <scope>NUCLEOTIDE SEQUENCE</scope>
    <source>
        <strain evidence="1">PS9179</strain>
        <tissue evidence="1">Whole animal</tissue>
    </source>
</reference>
<dbReference type="Proteomes" id="UP001175271">
    <property type="component" value="Unassembled WGS sequence"/>
</dbReference>
<dbReference type="AlphaFoldDB" id="A0AA39IAV4"/>
<name>A0AA39IAV4_9BILA</name>
<dbReference type="EMBL" id="JAUCMV010000002">
    <property type="protein sequence ID" value="KAK0419879.1"/>
    <property type="molecule type" value="Genomic_DNA"/>
</dbReference>
<proteinExistence type="predicted"/>
<evidence type="ECO:0000313" key="2">
    <source>
        <dbReference type="Proteomes" id="UP001175271"/>
    </source>
</evidence>
<organism evidence="1 2">
    <name type="scientific">Steinernema hermaphroditum</name>
    <dbReference type="NCBI Taxonomy" id="289476"/>
    <lineage>
        <taxon>Eukaryota</taxon>
        <taxon>Metazoa</taxon>
        <taxon>Ecdysozoa</taxon>
        <taxon>Nematoda</taxon>
        <taxon>Chromadorea</taxon>
        <taxon>Rhabditida</taxon>
        <taxon>Tylenchina</taxon>
        <taxon>Panagrolaimomorpha</taxon>
        <taxon>Strongyloidoidea</taxon>
        <taxon>Steinernematidae</taxon>
        <taxon>Steinernema</taxon>
    </lineage>
</organism>
<keyword evidence="2" id="KW-1185">Reference proteome</keyword>
<gene>
    <name evidence="1" type="ORF">QR680_014384</name>
</gene>
<evidence type="ECO:0000313" key="1">
    <source>
        <dbReference type="EMBL" id="KAK0419879.1"/>
    </source>
</evidence>